<organism evidence="2">
    <name type="scientific">bioreactor metagenome</name>
    <dbReference type="NCBI Taxonomy" id="1076179"/>
    <lineage>
        <taxon>unclassified sequences</taxon>
        <taxon>metagenomes</taxon>
        <taxon>ecological metagenomes</taxon>
    </lineage>
</organism>
<evidence type="ECO:0000313" key="2">
    <source>
        <dbReference type="EMBL" id="MPL68714.1"/>
    </source>
</evidence>
<name>A0A644TP83_9ZZZZ</name>
<protein>
    <recommendedName>
        <fullName evidence="3">DUF4760 domain-containing protein</fullName>
    </recommendedName>
</protein>
<keyword evidence="1" id="KW-0812">Transmembrane</keyword>
<comment type="caution">
    <text evidence="2">The sequence shown here is derived from an EMBL/GenBank/DDBJ whole genome shotgun (WGS) entry which is preliminary data.</text>
</comment>
<dbReference type="EMBL" id="VSSQ01000043">
    <property type="protein sequence ID" value="MPL68714.1"/>
    <property type="molecule type" value="Genomic_DNA"/>
</dbReference>
<proteinExistence type="predicted"/>
<dbReference type="AlphaFoldDB" id="A0A644TP83"/>
<accession>A0A644TP83</accession>
<keyword evidence="1" id="KW-1133">Transmembrane helix</keyword>
<feature type="transmembrane region" description="Helical" evidence="1">
    <location>
        <begin position="89"/>
        <end position="110"/>
    </location>
</feature>
<sequence>MRKLALAAMSILLLLAVATPVCLAAENSASNQQHASQYSKLPPLQLSGSPLAQKEYLQAFLWIAQNSRQSSTSTNEDEWLGISTTKATVLSSIAALIAAIMAPVISIFVARKTMTQTRQSLADDFTQRRLEQKDNFKFQLYQLALEEKKKAMLKFFESTSIPELDQKHFNMDAIRTQMTMLEMLMDKKFYETSHVIFTYLHKNLYNFRWVSHDAYIRQQFVDEYKLLHLDLANEIRRVLRGEDFDPTLTASNSSPNLSPGA</sequence>
<evidence type="ECO:0008006" key="3">
    <source>
        <dbReference type="Google" id="ProtNLM"/>
    </source>
</evidence>
<gene>
    <name evidence="2" type="ORF">SDC9_14442</name>
</gene>
<keyword evidence="1" id="KW-0472">Membrane</keyword>
<reference evidence="2" key="1">
    <citation type="submission" date="2019-08" db="EMBL/GenBank/DDBJ databases">
        <authorList>
            <person name="Kucharzyk K."/>
            <person name="Murdoch R.W."/>
            <person name="Higgins S."/>
            <person name="Loffler F."/>
        </authorList>
    </citation>
    <scope>NUCLEOTIDE SEQUENCE</scope>
</reference>
<evidence type="ECO:0000256" key="1">
    <source>
        <dbReference type="SAM" id="Phobius"/>
    </source>
</evidence>